<evidence type="ECO:0000256" key="13">
    <source>
        <dbReference type="ARBA" id="ARBA00029821"/>
    </source>
</evidence>
<dbReference type="InterPro" id="IPR029063">
    <property type="entry name" value="SAM-dependent_MTases_sf"/>
</dbReference>
<dbReference type="EMBL" id="JAATWM020000014">
    <property type="protein sequence ID" value="KAF9877504.1"/>
    <property type="molecule type" value="Genomic_DNA"/>
</dbReference>
<keyword evidence="8" id="KW-0677">Repeat</keyword>
<keyword evidence="6 15" id="KW-0808">Transferase</keyword>
<dbReference type="Gene3D" id="3.40.50.150">
    <property type="entry name" value="Vaccinia Virus protein VP39"/>
    <property type="match status" value="1"/>
</dbReference>
<keyword evidence="12 15" id="KW-0539">Nucleus</keyword>
<sequence length="482" mass="53618">MPILGGKKFAPKSVIRVESRPKLMATSAKASPRASPKPSGSKSLLSRTKSASPYPSSSDEKRTNDRKRKAGSAGPGPSQPKFDDDSDGDEDEDFLKGLEAPKRLRLASCEFSDENRTLTRQSAFKEGLKPLSRLIHAAHITNEKSCPKAKRVLKATEKDDIRVKLQYPSMYGAESYELLYEDGKIDAVKDIRQVVEWVANVYLTGEQAQEFTDPDTGIIRRLKKAIGRDDFAGFTTALKDGNERIRALSANGTIRKNLDKMHGLPNELAKFILAQVYDRTVSPNVEKLKQYKNGTDNVYGELLFPFISEIFAKTRLTSDQVFIDLGSGVGNVVFQAALQIGCESWGCEMMDNPCDFAEAQEKEFGARCKMWGLLPGRVNLERGDFTKNSRIHEVLKRADVILVNNQAFTPELNSKLVDKFLDLKKGCKVVSLKSFVNDQGSRNMNDVANNILDVERHTYSEGGYVSWTDSGGSYCISTKKNQ</sequence>
<organism evidence="19 20">
    <name type="scientific">Colletotrichum karsti</name>
    <dbReference type="NCBI Taxonomy" id="1095194"/>
    <lineage>
        <taxon>Eukaryota</taxon>
        <taxon>Fungi</taxon>
        <taxon>Dikarya</taxon>
        <taxon>Ascomycota</taxon>
        <taxon>Pezizomycotina</taxon>
        <taxon>Sordariomycetes</taxon>
        <taxon>Hypocreomycetidae</taxon>
        <taxon>Glomerellales</taxon>
        <taxon>Glomerellaceae</taxon>
        <taxon>Colletotrichum</taxon>
        <taxon>Colletotrichum boninense species complex</taxon>
    </lineage>
</organism>
<dbReference type="PANTHER" id="PTHR21451">
    <property type="entry name" value="HISTONE H3 METHYLTRANSFERASE"/>
    <property type="match status" value="1"/>
</dbReference>
<dbReference type="GO" id="GO:0000786">
    <property type="term" value="C:nucleosome"/>
    <property type="evidence" value="ECO:0007669"/>
    <property type="project" value="InterPro"/>
</dbReference>
<dbReference type="InterPro" id="IPR021162">
    <property type="entry name" value="Dot1"/>
</dbReference>
<comment type="subcellular location">
    <subcellularLocation>
        <location evidence="2 15">Nucleus</location>
    </subcellularLocation>
</comment>
<evidence type="ECO:0000313" key="19">
    <source>
        <dbReference type="EMBL" id="KAF9877504.1"/>
    </source>
</evidence>
<feature type="domain" description="DOT1" evidence="18">
    <location>
        <begin position="161"/>
        <end position="482"/>
    </location>
</feature>
<evidence type="ECO:0000256" key="15">
    <source>
        <dbReference type="PIRNR" id="PIRNR017570"/>
    </source>
</evidence>
<evidence type="ECO:0000256" key="9">
    <source>
        <dbReference type="ARBA" id="ARBA00022853"/>
    </source>
</evidence>
<evidence type="ECO:0000256" key="16">
    <source>
        <dbReference type="PIRSR" id="PIRSR017570-1"/>
    </source>
</evidence>
<evidence type="ECO:0000256" key="1">
    <source>
        <dbReference type="ARBA" id="ARBA00003482"/>
    </source>
</evidence>
<dbReference type="InterPro" id="IPR030445">
    <property type="entry name" value="H3-K79_meTrfase"/>
</dbReference>
<dbReference type="Gene3D" id="1.10.260.170">
    <property type="match status" value="1"/>
</dbReference>
<dbReference type="SUPFAM" id="SSF53335">
    <property type="entry name" value="S-adenosyl-L-methionine-dependent methyltransferases"/>
    <property type="match status" value="1"/>
</dbReference>
<keyword evidence="10 15" id="KW-0805">Transcription regulation</keyword>
<dbReference type="EC" id="2.1.1.360" evidence="3 15"/>
<comment type="function">
    <text evidence="1 15">Histone methyltransferase that specifically trimethylates histone H3 to form H3K79me3. This methylation is required for telomere silencing and for the pachytene checkpoint during the meiotic cell cycle by allowing the recruitment of RAD9 to double strand breaks. Nucleosomes are preferred as substrate compared to free histone.</text>
</comment>
<comment type="caution">
    <text evidence="19">The sequence shown here is derived from an EMBL/GenBank/DDBJ whole genome shotgun (WGS) entry which is preliminary data.</text>
</comment>
<evidence type="ECO:0000256" key="10">
    <source>
        <dbReference type="ARBA" id="ARBA00023015"/>
    </source>
</evidence>
<dbReference type="InterPro" id="IPR025789">
    <property type="entry name" value="DOT1_dom"/>
</dbReference>
<comment type="catalytic activity">
    <reaction evidence="14 15">
        <text>L-lysyl(79)-[histone H3] + 3 S-adenosyl-L-methionine = N(6),N(6),N(6)-trimethyl-L-lysyl(79)-[histone H3] + 3 S-adenosyl-L-homocysteine + 3 H(+)</text>
        <dbReference type="Rhea" id="RHEA:60328"/>
        <dbReference type="Rhea" id="RHEA-COMP:15549"/>
        <dbReference type="Rhea" id="RHEA-COMP:15552"/>
        <dbReference type="ChEBI" id="CHEBI:15378"/>
        <dbReference type="ChEBI" id="CHEBI:29969"/>
        <dbReference type="ChEBI" id="CHEBI:57856"/>
        <dbReference type="ChEBI" id="CHEBI:59789"/>
        <dbReference type="ChEBI" id="CHEBI:61961"/>
        <dbReference type="EC" id="2.1.1.360"/>
    </reaction>
</comment>
<evidence type="ECO:0000256" key="5">
    <source>
        <dbReference type="ARBA" id="ARBA00022603"/>
    </source>
</evidence>
<evidence type="ECO:0000256" key="6">
    <source>
        <dbReference type="ARBA" id="ARBA00022679"/>
    </source>
</evidence>
<dbReference type="CDD" id="cd02440">
    <property type="entry name" value="AdoMet_MTases"/>
    <property type="match status" value="1"/>
</dbReference>
<dbReference type="Pfam" id="PF08123">
    <property type="entry name" value="DOT1"/>
    <property type="match status" value="1"/>
</dbReference>
<comment type="similarity">
    <text evidence="15">Belongs to the class I-like SAM-binding methyltransferase superfamily. DOT1 family.</text>
</comment>
<dbReference type="GO" id="GO:0140956">
    <property type="term" value="F:histone H3K79 trimethyltransferase activity"/>
    <property type="evidence" value="ECO:0007669"/>
    <property type="project" value="UniProtKB-EC"/>
</dbReference>
<reference evidence="19" key="2">
    <citation type="submission" date="2020-11" db="EMBL/GenBank/DDBJ databases">
        <title>Whole genome sequencing of Colletotrichum sp.</title>
        <authorList>
            <person name="Li H."/>
        </authorList>
    </citation>
    <scope>NUCLEOTIDE SEQUENCE</scope>
    <source>
        <strain evidence="19">CkLH20</strain>
    </source>
</reference>
<dbReference type="GO" id="GO:0006281">
    <property type="term" value="P:DNA repair"/>
    <property type="evidence" value="ECO:0007669"/>
    <property type="project" value="InterPro"/>
</dbReference>
<dbReference type="PIRSF" id="PIRSF017570">
    <property type="entry name" value="Histone_H3-K79_MeTrfase"/>
    <property type="match status" value="1"/>
</dbReference>
<feature type="compositionally biased region" description="Polar residues" evidence="17">
    <location>
        <begin position="47"/>
        <end position="57"/>
    </location>
</feature>
<evidence type="ECO:0000259" key="18">
    <source>
        <dbReference type="PROSITE" id="PS51569"/>
    </source>
</evidence>
<evidence type="ECO:0000256" key="8">
    <source>
        <dbReference type="ARBA" id="ARBA00022737"/>
    </source>
</evidence>
<feature type="compositionally biased region" description="Low complexity" evidence="17">
    <location>
        <begin position="36"/>
        <end position="46"/>
    </location>
</feature>
<evidence type="ECO:0000256" key="11">
    <source>
        <dbReference type="ARBA" id="ARBA00023163"/>
    </source>
</evidence>
<dbReference type="GO" id="GO:0032259">
    <property type="term" value="P:methylation"/>
    <property type="evidence" value="ECO:0007669"/>
    <property type="project" value="UniProtKB-KW"/>
</dbReference>
<feature type="binding site" evidence="16">
    <location>
        <begin position="299"/>
        <end position="302"/>
    </location>
    <ligand>
        <name>S-adenosyl-L-methionine</name>
        <dbReference type="ChEBI" id="CHEBI:59789"/>
    </ligand>
</feature>
<dbReference type="AlphaFoldDB" id="A0A9P6I773"/>
<dbReference type="OrthoDB" id="443402at2759"/>
<evidence type="ECO:0000256" key="14">
    <source>
        <dbReference type="ARBA" id="ARBA00047770"/>
    </source>
</evidence>
<keyword evidence="5 15" id="KW-0489">Methyltransferase</keyword>
<dbReference type="GO" id="GO:0005634">
    <property type="term" value="C:nucleus"/>
    <property type="evidence" value="ECO:0007669"/>
    <property type="project" value="UniProtKB-SubCell"/>
</dbReference>
<dbReference type="RefSeq" id="XP_038746965.1">
    <property type="nucleotide sequence ID" value="XM_038887923.1"/>
</dbReference>
<name>A0A9P6I773_9PEZI</name>
<feature type="binding site" evidence="16">
    <location>
        <begin position="384"/>
        <end position="385"/>
    </location>
    <ligand>
        <name>S-adenosyl-L-methionine</name>
        <dbReference type="ChEBI" id="CHEBI:59789"/>
    </ligand>
</feature>
<feature type="binding site" evidence="16">
    <location>
        <begin position="322"/>
        <end position="331"/>
    </location>
    <ligand>
        <name>S-adenosyl-L-methionine</name>
        <dbReference type="ChEBI" id="CHEBI:59789"/>
    </ligand>
</feature>
<dbReference type="GO" id="GO:0000077">
    <property type="term" value="P:DNA damage checkpoint signaling"/>
    <property type="evidence" value="ECO:0007669"/>
    <property type="project" value="InterPro"/>
</dbReference>
<evidence type="ECO:0000256" key="12">
    <source>
        <dbReference type="ARBA" id="ARBA00023242"/>
    </source>
</evidence>
<dbReference type="Proteomes" id="UP000781932">
    <property type="component" value="Unassembled WGS sequence"/>
</dbReference>
<accession>A0A9P6I773</accession>
<dbReference type="GO" id="GO:0042393">
    <property type="term" value="F:histone binding"/>
    <property type="evidence" value="ECO:0007669"/>
    <property type="project" value="InterPro"/>
</dbReference>
<evidence type="ECO:0000313" key="20">
    <source>
        <dbReference type="Proteomes" id="UP000781932"/>
    </source>
</evidence>
<proteinExistence type="inferred from homology"/>
<evidence type="ECO:0000256" key="17">
    <source>
        <dbReference type="SAM" id="MobiDB-lite"/>
    </source>
</evidence>
<gene>
    <name evidence="19" type="ORF">CkaCkLH20_05204</name>
</gene>
<evidence type="ECO:0000256" key="3">
    <source>
        <dbReference type="ARBA" id="ARBA00012190"/>
    </source>
</evidence>
<dbReference type="PANTHER" id="PTHR21451:SF0">
    <property type="entry name" value="HISTONE-LYSINE N-METHYLTRANSFERASE, H3 LYSINE-79 SPECIFIC"/>
    <property type="match status" value="1"/>
</dbReference>
<protein>
    <recommendedName>
        <fullName evidence="4 15">Histone-lysine N-methyltransferase, H3 lysine-79 specific</fullName>
        <ecNumber evidence="3 15">2.1.1.360</ecNumber>
    </recommendedName>
    <alternativeName>
        <fullName evidence="13 15">Histone H3-K79 methyltransferase</fullName>
    </alternativeName>
</protein>
<keyword evidence="9 15" id="KW-0156">Chromatin regulator</keyword>
<dbReference type="GO" id="GO:0000781">
    <property type="term" value="C:chromosome, telomeric region"/>
    <property type="evidence" value="ECO:0007669"/>
    <property type="project" value="GOC"/>
</dbReference>
<dbReference type="GeneID" id="62160997"/>
<keyword evidence="7 15" id="KW-0949">S-adenosyl-L-methionine</keyword>
<keyword evidence="20" id="KW-1185">Reference proteome</keyword>
<feature type="region of interest" description="Disordered" evidence="17">
    <location>
        <begin position="1"/>
        <end position="93"/>
    </location>
</feature>
<feature type="binding site" evidence="16">
    <location>
        <position position="348"/>
    </location>
    <ligand>
        <name>S-adenosyl-L-methionine</name>
        <dbReference type="ChEBI" id="CHEBI:59789"/>
    </ligand>
</feature>
<reference evidence="19" key="1">
    <citation type="submission" date="2020-03" db="EMBL/GenBank/DDBJ databases">
        <authorList>
            <person name="He L."/>
        </authorList>
    </citation>
    <scope>NUCLEOTIDE SEQUENCE</scope>
    <source>
        <strain evidence="19">CkLH20</strain>
    </source>
</reference>
<dbReference type="GO" id="GO:0031509">
    <property type="term" value="P:subtelomeric heterochromatin formation"/>
    <property type="evidence" value="ECO:0007669"/>
    <property type="project" value="InterPro"/>
</dbReference>
<evidence type="ECO:0000256" key="7">
    <source>
        <dbReference type="ARBA" id="ARBA00022691"/>
    </source>
</evidence>
<dbReference type="PROSITE" id="PS51569">
    <property type="entry name" value="DOT1"/>
    <property type="match status" value="1"/>
</dbReference>
<feature type="compositionally biased region" description="Acidic residues" evidence="17">
    <location>
        <begin position="84"/>
        <end position="93"/>
    </location>
</feature>
<evidence type="ECO:0000256" key="4">
    <source>
        <dbReference type="ARBA" id="ARBA00020987"/>
    </source>
</evidence>
<evidence type="ECO:0000256" key="2">
    <source>
        <dbReference type="ARBA" id="ARBA00004123"/>
    </source>
</evidence>
<dbReference type="FunFam" id="3.40.50.150:FF:000033">
    <property type="entry name" value="Histone-lysine N-methyltransferase, H3 lysine-79 specific"/>
    <property type="match status" value="1"/>
</dbReference>
<keyword evidence="11 15" id="KW-0804">Transcription</keyword>